<dbReference type="AlphaFoldDB" id="A0A1T5JU36"/>
<dbReference type="CDD" id="cd17546">
    <property type="entry name" value="REC_hyHK_CKI1_RcsC-like"/>
    <property type="match status" value="1"/>
</dbReference>
<dbReference type="InterPro" id="IPR004358">
    <property type="entry name" value="Sig_transdc_His_kin-like_C"/>
</dbReference>
<dbReference type="InterPro" id="IPR013767">
    <property type="entry name" value="PAS_fold"/>
</dbReference>
<dbReference type="Gene3D" id="3.40.50.2300">
    <property type="match status" value="1"/>
</dbReference>
<accession>A0A1T5JU36</accession>
<evidence type="ECO:0000256" key="3">
    <source>
        <dbReference type="ARBA" id="ARBA00022553"/>
    </source>
</evidence>
<feature type="modified residue" description="4-aspartylphosphate" evidence="11">
    <location>
        <position position="903"/>
    </location>
</feature>
<dbReference type="GO" id="GO:0005524">
    <property type="term" value="F:ATP binding"/>
    <property type="evidence" value="ECO:0007669"/>
    <property type="project" value="UniProtKB-KW"/>
</dbReference>
<dbReference type="FunFam" id="1.10.287.130:FF:000002">
    <property type="entry name" value="Two-component osmosensing histidine kinase"/>
    <property type="match status" value="1"/>
</dbReference>
<dbReference type="STRING" id="688867.SAMN05660236_1474"/>
<keyword evidence="18" id="KW-1185">Reference proteome</keyword>
<dbReference type="Gene3D" id="3.30.450.40">
    <property type="match status" value="1"/>
</dbReference>
<feature type="domain" description="PAS" evidence="15">
    <location>
        <begin position="339"/>
        <end position="409"/>
    </location>
</feature>
<protein>
    <recommendedName>
        <fullName evidence="10">Sensory/regulatory protein RpfC</fullName>
        <ecNumber evidence="2">2.7.13.3</ecNumber>
    </recommendedName>
</protein>
<dbReference type="CDD" id="cd00082">
    <property type="entry name" value="HisKA"/>
    <property type="match status" value="1"/>
</dbReference>
<dbReference type="SMART" id="SM00065">
    <property type="entry name" value="GAF"/>
    <property type="match status" value="1"/>
</dbReference>
<dbReference type="Gene3D" id="3.30.565.10">
    <property type="entry name" value="Histidine kinase-like ATPase, C-terminal domain"/>
    <property type="match status" value="1"/>
</dbReference>
<comment type="catalytic activity">
    <reaction evidence="1">
        <text>ATP + protein L-histidine = ADP + protein N-phospho-L-histidine.</text>
        <dbReference type="EC" id="2.7.13.3"/>
    </reaction>
</comment>
<evidence type="ECO:0000256" key="10">
    <source>
        <dbReference type="ARBA" id="ARBA00068150"/>
    </source>
</evidence>
<dbReference type="Pfam" id="PF00512">
    <property type="entry name" value="HisKA"/>
    <property type="match status" value="1"/>
</dbReference>
<evidence type="ECO:0000313" key="17">
    <source>
        <dbReference type="EMBL" id="SKC54728.1"/>
    </source>
</evidence>
<dbReference type="InterPro" id="IPR036890">
    <property type="entry name" value="HATPase_C_sf"/>
</dbReference>
<dbReference type="SMART" id="SM00448">
    <property type="entry name" value="REC"/>
    <property type="match status" value="1"/>
</dbReference>
<dbReference type="SUPFAM" id="SSF55874">
    <property type="entry name" value="ATPase domain of HSP90 chaperone/DNA topoisomerase II/histidine kinase"/>
    <property type="match status" value="1"/>
</dbReference>
<reference evidence="17 18" key="1">
    <citation type="submission" date="2017-02" db="EMBL/GenBank/DDBJ databases">
        <authorList>
            <person name="Peterson S.W."/>
        </authorList>
    </citation>
    <scope>NUCLEOTIDE SEQUENCE [LARGE SCALE GENOMIC DNA]</scope>
    <source>
        <strain evidence="17 18">DSM 25262</strain>
    </source>
</reference>
<evidence type="ECO:0000256" key="6">
    <source>
        <dbReference type="ARBA" id="ARBA00022777"/>
    </source>
</evidence>
<dbReference type="EC" id="2.7.13.3" evidence="2"/>
<keyword evidence="7" id="KW-0067">ATP-binding</keyword>
<dbReference type="NCBIfam" id="TIGR00229">
    <property type="entry name" value="sensory_box"/>
    <property type="match status" value="3"/>
</dbReference>
<dbReference type="PROSITE" id="PS50112">
    <property type="entry name" value="PAS"/>
    <property type="match status" value="3"/>
</dbReference>
<keyword evidence="5" id="KW-0547">Nucleotide-binding</keyword>
<dbReference type="InterPro" id="IPR003018">
    <property type="entry name" value="GAF"/>
</dbReference>
<dbReference type="GO" id="GO:0000155">
    <property type="term" value="F:phosphorelay sensor kinase activity"/>
    <property type="evidence" value="ECO:0007669"/>
    <property type="project" value="InterPro"/>
</dbReference>
<dbReference type="PANTHER" id="PTHR45339">
    <property type="entry name" value="HYBRID SIGNAL TRANSDUCTION HISTIDINE KINASE J"/>
    <property type="match status" value="1"/>
</dbReference>
<dbReference type="InterPro" id="IPR001789">
    <property type="entry name" value="Sig_transdc_resp-reg_receiver"/>
</dbReference>
<dbReference type="Gene3D" id="3.30.450.20">
    <property type="entry name" value="PAS domain"/>
    <property type="match status" value="3"/>
</dbReference>
<feature type="domain" description="PAS" evidence="15">
    <location>
        <begin position="212"/>
        <end position="282"/>
    </location>
</feature>
<dbReference type="SUPFAM" id="SSF52172">
    <property type="entry name" value="CheY-like"/>
    <property type="match status" value="1"/>
</dbReference>
<dbReference type="InterPro" id="IPR029016">
    <property type="entry name" value="GAF-like_dom_sf"/>
</dbReference>
<dbReference type="PRINTS" id="PR00344">
    <property type="entry name" value="BCTRLSENSOR"/>
</dbReference>
<proteinExistence type="predicted"/>
<evidence type="ECO:0000256" key="12">
    <source>
        <dbReference type="SAM" id="Coils"/>
    </source>
</evidence>
<dbReference type="InterPro" id="IPR036097">
    <property type="entry name" value="HisK_dim/P_sf"/>
</dbReference>
<dbReference type="InterPro" id="IPR011006">
    <property type="entry name" value="CheY-like_superfamily"/>
</dbReference>
<gene>
    <name evidence="17" type="ORF">SAMN05660236_1474</name>
</gene>
<evidence type="ECO:0000259" key="16">
    <source>
        <dbReference type="PROSITE" id="PS50113"/>
    </source>
</evidence>
<evidence type="ECO:0000259" key="15">
    <source>
        <dbReference type="PROSITE" id="PS50112"/>
    </source>
</evidence>
<dbReference type="InterPro" id="IPR000014">
    <property type="entry name" value="PAS"/>
</dbReference>
<dbReference type="FunFam" id="3.30.565.10:FF:000010">
    <property type="entry name" value="Sensor histidine kinase RcsC"/>
    <property type="match status" value="1"/>
</dbReference>
<dbReference type="CDD" id="cd00130">
    <property type="entry name" value="PAS"/>
    <property type="match status" value="3"/>
</dbReference>
<sequence>MNCPLPNASEEDRLETLRKLQVLDTKDEEDLNDIVKLTAAICDASISVISLVDARRQWFKAKVGLDIQETPREHAFCAHAIQQDDMMIVPDARKDNRFANSPLVTGELGIQFYAGMPLITSDGYKIGTLCVMDTSPKALTEIQYSSLRTLANNVVKQIELKYIASQMNDKAKTLHDSNLQLSVLNNELQASEEEIRSNIEQIQTLQDQLEARERQYREMVENATDLIYELDINGYFCFVNPVMECACGYTREELLSKQYWELVHPDYQREVVEFYKAQRKSKESNTYFQLVMLTKSGEERWLGQSVNMQFSNDGQVLKVSVISRDITALKNIEIERTESEQRFRLLAGNAPVGIFQTDATGACTYVNKRWCEIAGLTEEQALHEGWLHAIYIEDRHRVLREWYKAVESKRELKLAFRFMNAARGVRWIVSEGTRMMNANGEVTGYIGTTHDITEVKEVHQKLRDSEELYRLLSSNSKDLITLYKTDANTTRTFVSPSVEEILGYTPDELIGSSPYDNIHADDEAYVREIMQSVIFEGKSATIEYRMRRKDGSYIWFESNAHPFFDDKGDMIGFQTSARDISKRKEFEASLQIAKEKAEEATRAKSLFLSMMSHEIRTPMNAIIGLTNLMLQNDPREDQRERLHLLKFSGHNLLTIINDILDFSKIEAGKIVLESIDINLNSLLSDTKQMLEQRAKEKNIALYMKYDGHLPEFVKGDTVRISQVVTNLLSNAIKFTERGYVEFSVTSLGEENGKCKVLFAVKDTGIGIDADKLDTIFDHFSQADNDITRRFGGTGLGLTITKGLLHLMGSKIELESVPGYGSTFSFVLLMEKSKGVRVLEKRVASGKFVNDKTISVLLVEDNRINQLVASNFMEQWGVAVDIANDGLEALTMIGSKSYNMVFMDLQMPGMDGYEASRKIRSMEDPYFKDIPIIALTAAAMSGMRDKVMEMGMNDFISKPFDPEELRLKVAKFTSVKLSA</sequence>
<dbReference type="InterPro" id="IPR003661">
    <property type="entry name" value="HisK_dim/P_dom"/>
</dbReference>
<dbReference type="InterPro" id="IPR013655">
    <property type="entry name" value="PAS_fold_3"/>
</dbReference>
<dbReference type="SUPFAM" id="SSF55785">
    <property type="entry name" value="PYP-like sensor domain (PAS domain)"/>
    <property type="match status" value="3"/>
</dbReference>
<evidence type="ECO:0000256" key="5">
    <source>
        <dbReference type="ARBA" id="ARBA00022741"/>
    </source>
</evidence>
<keyword evidence="4" id="KW-0808">Transferase</keyword>
<feature type="domain" description="PAC" evidence="16">
    <location>
        <begin position="286"/>
        <end position="338"/>
    </location>
</feature>
<evidence type="ECO:0000259" key="14">
    <source>
        <dbReference type="PROSITE" id="PS50110"/>
    </source>
</evidence>
<evidence type="ECO:0000256" key="9">
    <source>
        <dbReference type="ARBA" id="ARBA00064003"/>
    </source>
</evidence>
<keyword evidence="8" id="KW-0902">Two-component regulatory system</keyword>
<evidence type="ECO:0000256" key="4">
    <source>
        <dbReference type="ARBA" id="ARBA00022679"/>
    </source>
</evidence>
<dbReference type="SUPFAM" id="SSF55781">
    <property type="entry name" value="GAF domain-like"/>
    <property type="match status" value="1"/>
</dbReference>
<dbReference type="InterPro" id="IPR000700">
    <property type="entry name" value="PAS-assoc_C"/>
</dbReference>
<dbReference type="PROSITE" id="PS50110">
    <property type="entry name" value="RESPONSE_REGULATORY"/>
    <property type="match status" value="1"/>
</dbReference>
<dbReference type="SMART" id="SM00387">
    <property type="entry name" value="HATPase_c"/>
    <property type="match status" value="1"/>
</dbReference>
<dbReference type="Pfam" id="PF08447">
    <property type="entry name" value="PAS_3"/>
    <property type="match status" value="1"/>
</dbReference>
<dbReference type="PROSITE" id="PS50109">
    <property type="entry name" value="HIS_KIN"/>
    <property type="match status" value="1"/>
</dbReference>
<evidence type="ECO:0000259" key="13">
    <source>
        <dbReference type="PROSITE" id="PS50109"/>
    </source>
</evidence>
<feature type="domain" description="PAC" evidence="16">
    <location>
        <begin position="412"/>
        <end position="464"/>
    </location>
</feature>
<feature type="domain" description="Response regulatory" evidence="14">
    <location>
        <begin position="854"/>
        <end position="972"/>
    </location>
</feature>
<dbReference type="InterPro" id="IPR035965">
    <property type="entry name" value="PAS-like_dom_sf"/>
</dbReference>
<dbReference type="OrthoDB" id="9811889at2"/>
<evidence type="ECO:0000256" key="11">
    <source>
        <dbReference type="PROSITE-ProRule" id="PRU00169"/>
    </source>
</evidence>
<dbReference type="EMBL" id="FUZU01000001">
    <property type="protein sequence ID" value="SKC54728.1"/>
    <property type="molecule type" value="Genomic_DNA"/>
</dbReference>
<dbReference type="Pfam" id="PF02518">
    <property type="entry name" value="HATPase_c"/>
    <property type="match status" value="1"/>
</dbReference>
<feature type="domain" description="PAS" evidence="15">
    <location>
        <begin position="465"/>
        <end position="537"/>
    </location>
</feature>
<keyword evidence="12" id="KW-0175">Coiled coil</keyword>
<comment type="subunit">
    <text evidence="9">At low DSF concentrations, interacts with RpfF.</text>
</comment>
<feature type="coiled-coil region" evidence="12">
    <location>
        <begin position="174"/>
        <end position="226"/>
    </location>
</feature>
<evidence type="ECO:0000313" key="18">
    <source>
        <dbReference type="Proteomes" id="UP000190961"/>
    </source>
</evidence>
<dbReference type="InterPro" id="IPR005467">
    <property type="entry name" value="His_kinase_dom"/>
</dbReference>
<name>A0A1T5JU36_9BACT</name>
<evidence type="ECO:0000256" key="1">
    <source>
        <dbReference type="ARBA" id="ARBA00000085"/>
    </source>
</evidence>
<keyword evidence="6" id="KW-0418">Kinase</keyword>
<dbReference type="Gene3D" id="1.10.287.130">
    <property type="match status" value="1"/>
</dbReference>
<dbReference type="SMART" id="SM00086">
    <property type="entry name" value="PAC"/>
    <property type="match status" value="3"/>
</dbReference>
<dbReference type="RefSeq" id="WP_079686008.1">
    <property type="nucleotide sequence ID" value="NZ_FUZU01000001.1"/>
</dbReference>
<dbReference type="SMART" id="SM00091">
    <property type="entry name" value="PAS"/>
    <property type="match status" value="3"/>
</dbReference>
<feature type="domain" description="Histidine kinase" evidence="13">
    <location>
        <begin position="610"/>
        <end position="831"/>
    </location>
</feature>
<dbReference type="SUPFAM" id="SSF47384">
    <property type="entry name" value="Homodimeric domain of signal transducing histidine kinase"/>
    <property type="match status" value="1"/>
</dbReference>
<dbReference type="SMART" id="SM00388">
    <property type="entry name" value="HisKA"/>
    <property type="match status" value="1"/>
</dbReference>
<dbReference type="InterPro" id="IPR001610">
    <property type="entry name" value="PAC"/>
</dbReference>
<dbReference type="GO" id="GO:0006355">
    <property type="term" value="P:regulation of DNA-templated transcription"/>
    <property type="evidence" value="ECO:0007669"/>
    <property type="project" value="InterPro"/>
</dbReference>
<organism evidence="17 18">
    <name type="scientific">Ohtaekwangia koreensis</name>
    <dbReference type="NCBI Taxonomy" id="688867"/>
    <lineage>
        <taxon>Bacteria</taxon>
        <taxon>Pseudomonadati</taxon>
        <taxon>Bacteroidota</taxon>
        <taxon>Cytophagia</taxon>
        <taxon>Cytophagales</taxon>
        <taxon>Fulvivirgaceae</taxon>
        <taxon>Ohtaekwangia</taxon>
    </lineage>
</organism>
<evidence type="ECO:0000256" key="8">
    <source>
        <dbReference type="ARBA" id="ARBA00023012"/>
    </source>
</evidence>
<dbReference type="PANTHER" id="PTHR45339:SF1">
    <property type="entry name" value="HYBRID SIGNAL TRANSDUCTION HISTIDINE KINASE J"/>
    <property type="match status" value="1"/>
</dbReference>
<dbReference type="PROSITE" id="PS50113">
    <property type="entry name" value="PAC"/>
    <property type="match status" value="3"/>
</dbReference>
<dbReference type="Pfam" id="PF00989">
    <property type="entry name" value="PAS"/>
    <property type="match status" value="2"/>
</dbReference>
<dbReference type="Proteomes" id="UP000190961">
    <property type="component" value="Unassembled WGS sequence"/>
</dbReference>
<evidence type="ECO:0000256" key="7">
    <source>
        <dbReference type="ARBA" id="ARBA00022840"/>
    </source>
</evidence>
<dbReference type="CDD" id="cd16922">
    <property type="entry name" value="HATPase_EvgS-ArcB-TorS-like"/>
    <property type="match status" value="1"/>
</dbReference>
<dbReference type="Pfam" id="PF01590">
    <property type="entry name" value="GAF"/>
    <property type="match status" value="1"/>
</dbReference>
<feature type="domain" description="PAC" evidence="16">
    <location>
        <begin position="540"/>
        <end position="592"/>
    </location>
</feature>
<dbReference type="Pfam" id="PF00072">
    <property type="entry name" value="Response_reg"/>
    <property type="match status" value="1"/>
</dbReference>
<evidence type="ECO:0000256" key="2">
    <source>
        <dbReference type="ARBA" id="ARBA00012438"/>
    </source>
</evidence>
<keyword evidence="3 11" id="KW-0597">Phosphoprotein</keyword>
<dbReference type="InterPro" id="IPR003594">
    <property type="entry name" value="HATPase_dom"/>
</dbReference>